<reference evidence="1" key="1">
    <citation type="submission" date="2021-08" db="EMBL/GenBank/DDBJ databases">
        <title>The first chromosome-level gecko genome reveals the dynamic sex chromosomes of Neotropical dwarf geckos (Sphaerodactylidae: Sphaerodactylus).</title>
        <authorList>
            <person name="Pinto B.J."/>
            <person name="Keating S.E."/>
            <person name="Gamble T."/>
        </authorList>
    </citation>
    <scope>NUCLEOTIDE SEQUENCE</scope>
    <source>
        <strain evidence="1">TG3544</strain>
    </source>
</reference>
<proteinExistence type="predicted"/>
<accession>A0ACB8FID1</accession>
<dbReference type="EMBL" id="CM037617">
    <property type="protein sequence ID" value="KAH8005015.1"/>
    <property type="molecule type" value="Genomic_DNA"/>
</dbReference>
<evidence type="ECO:0000313" key="2">
    <source>
        <dbReference type="Proteomes" id="UP000827872"/>
    </source>
</evidence>
<sequence length="309" mass="35663">MGGEVLQEDLEQEQVKVNSLTHMVVVVDEASGDKATVALEQQLQHLGDRWAAICRWTEERWFLLQDILQKWQQFTEEQGLFDAWLVEKEDAVNVIHTTDFKDQNEMLENLQKFAILKRELEIKRLTMDKLNILSQDLLSSVKSKTLSQKLEGWLENASQRWESLAQKLESSSKQISQAVATSQTSLTQTTVMETVTMVTTREQILVKHAKEELPPPPPHKKRQIVVDSEIRKRFDVDTTELHSWMTRSEAVLQSPEFAIYRKEGNLSDLRERVNAIEREKPEKHRKLQDASRSAEALVEQMVNGNCMAV</sequence>
<gene>
    <name evidence="1" type="ORF">K3G42_022343</name>
</gene>
<organism evidence="1 2">
    <name type="scientific">Sphaerodactylus townsendi</name>
    <dbReference type="NCBI Taxonomy" id="933632"/>
    <lineage>
        <taxon>Eukaryota</taxon>
        <taxon>Metazoa</taxon>
        <taxon>Chordata</taxon>
        <taxon>Craniata</taxon>
        <taxon>Vertebrata</taxon>
        <taxon>Euteleostomi</taxon>
        <taxon>Lepidosauria</taxon>
        <taxon>Squamata</taxon>
        <taxon>Bifurcata</taxon>
        <taxon>Gekkota</taxon>
        <taxon>Sphaerodactylidae</taxon>
        <taxon>Sphaerodactylus</taxon>
    </lineage>
</organism>
<comment type="caution">
    <text evidence="1">The sequence shown here is derived from an EMBL/GenBank/DDBJ whole genome shotgun (WGS) entry which is preliminary data.</text>
</comment>
<evidence type="ECO:0000313" key="1">
    <source>
        <dbReference type="EMBL" id="KAH8005015.1"/>
    </source>
</evidence>
<name>A0ACB8FID1_9SAUR</name>
<keyword evidence="2" id="KW-1185">Reference proteome</keyword>
<protein>
    <submittedName>
        <fullName evidence="1">Uncharacterized protein</fullName>
    </submittedName>
</protein>
<dbReference type="Proteomes" id="UP000827872">
    <property type="component" value="Linkage Group LG04"/>
</dbReference>